<dbReference type="InterPro" id="IPR013083">
    <property type="entry name" value="Znf_RING/FYVE/PHD"/>
</dbReference>
<dbReference type="InterPro" id="IPR018357">
    <property type="entry name" value="Hexapep_transf_CS"/>
</dbReference>
<evidence type="ECO:0000256" key="4">
    <source>
        <dbReference type="ARBA" id="ARBA00022723"/>
    </source>
</evidence>
<dbReference type="GO" id="GO:0004475">
    <property type="term" value="F:mannose-1-phosphate guanylyltransferase (GTP) activity"/>
    <property type="evidence" value="ECO:0007669"/>
    <property type="project" value="UniProtKB-EC"/>
</dbReference>
<evidence type="ECO:0000256" key="3">
    <source>
        <dbReference type="ARBA" id="ARBA00012387"/>
    </source>
</evidence>
<name>A0AAD4DLT5_9FUNG</name>
<dbReference type="EMBL" id="JAAAIL010000093">
    <property type="protein sequence ID" value="KAG0279928.1"/>
    <property type="molecule type" value="Genomic_DNA"/>
</dbReference>
<evidence type="ECO:0000256" key="2">
    <source>
        <dbReference type="ARBA" id="ARBA00007274"/>
    </source>
</evidence>
<dbReference type="InterPro" id="IPR029044">
    <property type="entry name" value="Nucleotide-diphossugar_trans"/>
</dbReference>
<evidence type="ECO:0000256" key="1">
    <source>
        <dbReference type="ARBA" id="ARBA00004823"/>
    </source>
</evidence>
<dbReference type="InterPro" id="IPR050486">
    <property type="entry name" value="Mannose-1P_guanyltransferase"/>
</dbReference>
<keyword evidence="4" id="KW-0479">Metal-binding</keyword>
<dbReference type="GO" id="GO:0000502">
    <property type="term" value="C:proteasome complex"/>
    <property type="evidence" value="ECO:0007669"/>
    <property type="project" value="UniProtKB-KW"/>
</dbReference>
<dbReference type="SUPFAM" id="SSF57850">
    <property type="entry name" value="RING/U-box"/>
    <property type="match status" value="1"/>
</dbReference>
<dbReference type="InterPro" id="IPR004181">
    <property type="entry name" value="Znf_MIZ"/>
</dbReference>
<evidence type="ECO:0000313" key="11">
    <source>
        <dbReference type="EMBL" id="KAG0279928.1"/>
    </source>
</evidence>
<dbReference type="PROSITE" id="PS51044">
    <property type="entry name" value="ZF_SP_RING"/>
    <property type="match status" value="1"/>
</dbReference>
<dbReference type="Gene3D" id="3.90.550.10">
    <property type="entry name" value="Spore Coat Polysaccharide Biosynthesis Protein SpsA, Chain A"/>
    <property type="match status" value="1"/>
</dbReference>
<sequence>MTVAGSSAPAAASSSSASRRQGRSNRNHNNDDVDMVASADPSSSQAQAQAQAGEGAAQVNNIEFPRAIAQNLKPAVGAFVPHNDSLAKGLQYITEATVEYEEFYGNPNFKGAGAKDSTIPLKKAPSSRAKAVQAAHADQMAFSNDPRIHAMEDALLSIKEMQYQMEAEKQALERLTSIVAAGAALPVANSLEDSYKNILDKEIKHILARRKQEAIATVGMNPDLQTFRTKVWEVHHDASGLPTSAYGEGAGGEDEDDEDMEIMVTGDGNNVQSLKCPLTTDFLEDPVTSSVCKHSFSSAAIRAMIQARPRAVCPVHGCNRPIALEYLQPNKALARKVARQRMIQQEMSQRPEGEAIILVGGPSRGTRFRPLSLNVPKPLFPVAGKPIISHHIAALSKVEDLKEILLIGFFEDSVFSSFLQDAAREYPNLHIRYLREYQSLGTAGGLYHFRDEILRGNPDQVFVLHADVACTFPLVAMKKAHEGHRGLCTILGTRVPRDSANNFGCLVAKPDTNEVLHYVEKPESFISNLISCGVYLFDCAIFDEIRKSLENKKGNVETDIYGREVFQDGNKLRLEQDLLRPLAQARKLFVYETKDFWRQIKTAGSAVPVNGLYLEQLLQTNPEKLAKTVPGGPEIVGAVYIHPTAQVDPQAKLGPNVSIGPNVYVAKGARVRDSIVLDNVDIKQNACILHAIIGWNSKIGCWSRVEGTPSAAHNSTAVTKSGLKIQSVTILGKEVSVKDETIIRNCIVLPHKDLKSSCENEIVM</sequence>
<evidence type="ECO:0000256" key="7">
    <source>
        <dbReference type="ARBA" id="ARBA00047343"/>
    </source>
</evidence>
<dbReference type="PROSITE" id="PS00101">
    <property type="entry name" value="HEXAPEP_TRANSFERASES"/>
    <property type="match status" value="1"/>
</dbReference>
<dbReference type="AlphaFoldDB" id="A0AAD4DLT5"/>
<gene>
    <name evidence="11" type="primary">PSA2</name>
    <name evidence="11" type="ORF">BGZ95_011831</name>
</gene>
<keyword evidence="5 8" id="KW-0863">Zinc-finger</keyword>
<evidence type="ECO:0000256" key="5">
    <source>
        <dbReference type="ARBA" id="ARBA00022771"/>
    </source>
</evidence>
<dbReference type="Gene3D" id="2.160.10.10">
    <property type="entry name" value="Hexapeptide repeat proteins"/>
    <property type="match status" value="1"/>
</dbReference>
<evidence type="ECO:0000256" key="6">
    <source>
        <dbReference type="ARBA" id="ARBA00022833"/>
    </source>
</evidence>
<accession>A0AAD4DLT5</accession>
<reference evidence="11" key="1">
    <citation type="journal article" date="2020" name="Fungal Divers.">
        <title>Resolving the Mortierellaceae phylogeny through synthesis of multi-gene phylogenetics and phylogenomics.</title>
        <authorList>
            <person name="Vandepol N."/>
            <person name="Liber J."/>
            <person name="Desiro A."/>
            <person name="Na H."/>
            <person name="Kennedy M."/>
            <person name="Barry K."/>
            <person name="Grigoriev I.V."/>
            <person name="Miller A.N."/>
            <person name="O'Donnell K."/>
            <person name="Stajich J.E."/>
            <person name="Bonito G."/>
        </authorList>
    </citation>
    <scope>NUCLEOTIDE SEQUENCE</scope>
    <source>
        <strain evidence="11">NRRL 28262</strain>
    </source>
</reference>
<dbReference type="Pfam" id="PF25087">
    <property type="entry name" value="GMPPB_C"/>
    <property type="match status" value="1"/>
</dbReference>
<organism evidence="11 12">
    <name type="scientific">Linnemannia exigua</name>
    <dbReference type="NCBI Taxonomy" id="604196"/>
    <lineage>
        <taxon>Eukaryota</taxon>
        <taxon>Fungi</taxon>
        <taxon>Fungi incertae sedis</taxon>
        <taxon>Mucoromycota</taxon>
        <taxon>Mortierellomycotina</taxon>
        <taxon>Mortierellomycetes</taxon>
        <taxon>Mortierellales</taxon>
        <taxon>Mortierellaceae</taxon>
        <taxon>Linnemannia</taxon>
    </lineage>
</organism>
<evidence type="ECO:0000313" key="12">
    <source>
        <dbReference type="Proteomes" id="UP001194580"/>
    </source>
</evidence>
<dbReference type="Pfam" id="PF00483">
    <property type="entry name" value="NTP_transferase"/>
    <property type="match status" value="1"/>
</dbReference>
<dbReference type="Pfam" id="PF11789">
    <property type="entry name" value="zf-Nse"/>
    <property type="match status" value="1"/>
</dbReference>
<dbReference type="PANTHER" id="PTHR22572">
    <property type="entry name" value="SUGAR-1-PHOSPHATE GUANYL TRANSFERASE"/>
    <property type="match status" value="1"/>
</dbReference>
<keyword evidence="6" id="KW-0862">Zinc</keyword>
<dbReference type="SUPFAM" id="SSF53448">
    <property type="entry name" value="Nucleotide-diphospho-sugar transferases"/>
    <property type="match status" value="1"/>
</dbReference>
<keyword evidence="12" id="KW-1185">Reference proteome</keyword>
<proteinExistence type="inferred from homology"/>
<dbReference type="EC" id="2.7.7.13" evidence="3"/>
<dbReference type="CDD" id="cd16651">
    <property type="entry name" value="SPL-RING_NSE2"/>
    <property type="match status" value="1"/>
</dbReference>
<dbReference type="Proteomes" id="UP001194580">
    <property type="component" value="Unassembled WGS sequence"/>
</dbReference>
<dbReference type="CDD" id="cd06428">
    <property type="entry name" value="M1P_guanylylT_A_like_N"/>
    <property type="match status" value="1"/>
</dbReference>
<comment type="similarity">
    <text evidence="2">Belongs to the transferase hexapeptide repeat family.</text>
</comment>
<evidence type="ECO:0000256" key="9">
    <source>
        <dbReference type="SAM" id="MobiDB-lite"/>
    </source>
</evidence>
<evidence type="ECO:0000256" key="8">
    <source>
        <dbReference type="PROSITE-ProRule" id="PRU00452"/>
    </source>
</evidence>
<dbReference type="GO" id="GO:0005525">
    <property type="term" value="F:GTP binding"/>
    <property type="evidence" value="ECO:0007669"/>
    <property type="project" value="UniProtKB-KW"/>
</dbReference>
<evidence type="ECO:0000259" key="10">
    <source>
        <dbReference type="PROSITE" id="PS51044"/>
    </source>
</evidence>
<feature type="region of interest" description="Disordered" evidence="9">
    <location>
        <begin position="1"/>
        <end position="54"/>
    </location>
</feature>
<keyword evidence="11" id="KW-0647">Proteasome</keyword>
<dbReference type="InterPro" id="IPR005835">
    <property type="entry name" value="NTP_transferase_dom"/>
</dbReference>
<comment type="pathway">
    <text evidence="1">Nucleotide-sugar biosynthesis; GDP-alpha-D-mannose biosynthesis; GDP-alpha-D-mannose from alpha-D-mannose 1-phosphate (GTP route): step 1/1.</text>
</comment>
<protein>
    <recommendedName>
        <fullName evidence="3">mannose-1-phosphate guanylyltransferase</fullName>
        <ecNumber evidence="3">2.7.7.13</ecNumber>
    </recommendedName>
</protein>
<dbReference type="InterPro" id="IPR056729">
    <property type="entry name" value="GMPPB_C"/>
</dbReference>
<feature type="domain" description="SP-RING-type" evidence="10">
    <location>
        <begin position="258"/>
        <end position="346"/>
    </location>
</feature>
<comment type="catalytic activity">
    <reaction evidence="7">
        <text>alpha-D-mannose 1-phosphate + GTP + H(+) = GDP-alpha-D-mannose + diphosphate</text>
        <dbReference type="Rhea" id="RHEA:15229"/>
        <dbReference type="ChEBI" id="CHEBI:15378"/>
        <dbReference type="ChEBI" id="CHEBI:33019"/>
        <dbReference type="ChEBI" id="CHEBI:37565"/>
        <dbReference type="ChEBI" id="CHEBI:57527"/>
        <dbReference type="ChEBI" id="CHEBI:58409"/>
        <dbReference type="EC" id="2.7.7.13"/>
    </reaction>
</comment>
<feature type="compositionally biased region" description="Low complexity" evidence="9">
    <location>
        <begin position="1"/>
        <end position="18"/>
    </location>
</feature>
<dbReference type="Gene3D" id="3.30.40.10">
    <property type="entry name" value="Zinc/RING finger domain, C3HC4 (zinc finger)"/>
    <property type="match status" value="1"/>
</dbReference>
<dbReference type="GO" id="GO:0008270">
    <property type="term" value="F:zinc ion binding"/>
    <property type="evidence" value="ECO:0007669"/>
    <property type="project" value="UniProtKB-KW"/>
</dbReference>
<comment type="caution">
    <text evidence="11">The sequence shown here is derived from an EMBL/GenBank/DDBJ whole genome shotgun (WGS) entry which is preliminary data.</text>
</comment>
<feature type="compositionally biased region" description="Low complexity" evidence="9">
    <location>
        <begin position="37"/>
        <end position="54"/>
    </location>
</feature>